<reference evidence="1 2" key="1">
    <citation type="submission" date="2018-06" db="EMBL/GenBank/DDBJ databases">
        <authorList>
            <consortium name="Pathogen Informatics"/>
            <person name="Doyle S."/>
        </authorList>
    </citation>
    <scope>NUCLEOTIDE SEQUENCE [LARGE SCALE GENOMIC DNA]</scope>
    <source>
        <strain evidence="1 2">NCTC11388</strain>
    </source>
</reference>
<sequence>MIDGKFDDWKGVKFQYDDQNKLNYAFQRDNDFLYIRILKDYNGRKVIVGGGIQLFFDKKETDSTSFTISYAHSASRQKFEQLPPNVLEYLEIDNCGTIRNHVLPKYNDYGILVECTYEDNMPTEGIVPYNPKNDFKSVFDSEIQIPLELLEKKFGDNIYLKIRLRGGDIALKGESDIIRRNLFSVQQLNEVIETRKLYEMMFYTEFMRNIMLSDIN</sequence>
<dbReference type="RefSeq" id="WP_115170273.1">
    <property type="nucleotide sequence ID" value="NZ_UGYW01000002.1"/>
</dbReference>
<protein>
    <submittedName>
        <fullName evidence="1">Uncharacterized protein</fullName>
    </submittedName>
</protein>
<evidence type="ECO:0000313" key="2">
    <source>
        <dbReference type="Proteomes" id="UP000254893"/>
    </source>
</evidence>
<proteinExistence type="predicted"/>
<organism evidence="1 2">
    <name type="scientific">Sphingobacterium spiritivorum</name>
    <name type="common">Flavobacterium spiritivorum</name>
    <dbReference type="NCBI Taxonomy" id="258"/>
    <lineage>
        <taxon>Bacteria</taxon>
        <taxon>Pseudomonadati</taxon>
        <taxon>Bacteroidota</taxon>
        <taxon>Sphingobacteriia</taxon>
        <taxon>Sphingobacteriales</taxon>
        <taxon>Sphingobacteriaceae</taxon>
        <taxon>Sphingobacterium</taxon>
    </lineage>
</organism>
<name>A0A380CA63_SPHSI</name>
<evidence type="ECO:0000313" key="1">
    <source>
        <dbReference type="EMBL" id="SUJ14589.1"/>
    </source>
</evidence>
<accession>A0A380CA63</accession>
<dbReference type="AlphaFoldDB" id="A0A380CA63"/>
<dbReference type="Proteomes" id="UP000254893">
    <property type="component" value="Unassembled WGS sequence"/>
</dbReference>
<dbReference type="EMBL" id="UGYW01000002">
    <property type="protein sequence ID" value="SUJ14589.1"/>
    <property type="molecule type" value="Genomic_DNA"/>
</dbReference>
<gene>
    <name evidence="1" type="ORF">NCTC11388_02400</name>
</gene>